<evidence type="ECO:0008006" key="3">
    <source>
        <dbReference type="Google" id="ProtNLM"/>
    </source>
</evidence>
<evidence type="ECO:0000313" key="2">
    <source>
        <dbReference type="Proteomes" id="UP001596110"/>
    </source>
</evidence>
<dbReference type="EMBL" id="JBHSOJ010000015">
    <property type="protein sequence ID" value="MFC5630577.1"/>
    <property type="molecule type" value="Genomic_DNA"/>
</dbReference>
<sequence>MKIEVDESRYSECGNIKRKNDEIFSFSKVNVYCEKVFRLHGEQRDSFIFDFQDDSSVNQLKRILGIDSKVESSMIFVKNIMLKKRKGFESGSWYSLPINFFTTNFEFILIEDDDAFFGEFNYLGEDEIDVSSFLIRIPDMLIDSVGFDNEELIQKEESLFSLEVCKLNIVVKNVGVGNWNEIRYGDRVIAVYDFGVGSPLSSKSSVSRIINSSNIIQSSSKFIGFISHFDLDHYKGLLNKNFPLSNILVLYFPDNIPQTNTLKKLFSKLQKNGIPLKKIARPAKQSRNVSLHRIGILGCLDIYCSDSLAKSRNNSGLVLVINGAVKVGFLTGDHSYHTLEQLVSLYQKQKVFVLPHHLGRAGNFNSGHWSALLKKNDITIASTRSGIYRNLPINSRHDFFQLHTNFKCTECLNSDIVEYL</sequence>
<dbReference type="Proteomes" id="UP001596110">
    <property type="component" value="Unassembled WGS sequence"/>
</dbReference>
<accession>A0ABW0UBD3</accession>
<comment type="caution">
    <text evidence="1">The sequence shown here is derived from an EMBL/GenBank/DDBJ whole genome shotgun (WGS) entry which is preliminary data.</text>
</comment>
<organism evidence="1 2">
    <name type="scientific">Streptococcus caledonicus</name>
    <dbReference type="NCBI Taxonomy" id="2614158"/>
    <lineage>
        <taxon>Bacteria</taxon>
        <taxon>Bacillati</taxon>
        <taxon>Bacillota</taxon>
        <taxon>Bacilli</taxon>
        <taxon>Lactobacillales</taxon>
        <taxon>Streptococcaceae</taxon>
        <taxon>Streptococcus</taxon>
    </lineage>
</organism>
<protein>
    <recommendedName>
        <fullName evidence="3">Metallo-beta-lactamase domain-containing protein</fullName>
    </recommendedName>
</protein>
<keyword evidence="2" id="KW-1185">Reference proteome</keyword>
<dbReference type="InterPro" id="IPR036866">
    <property type="entry name" value="RibonucZ/Hydroxyglut_hydro"/>
</dbReference>
<evidence type="ECO:0000313" key="1">
    <source>
        <dbReference type="EMBL" id="MFC5630577.1"/>
    </source>
</evidence>
<gene>
    <name evidence="1" type="ORF">ACFPQ3_02990</name>
</gene>
<reference evidence="2" key="1">
    <citation type="journal article" date="2019" name="Int. J. Syst. Evol. Microbiol.">
        <title>The Global Catalogue of Microorganisms (GCM) 10K type strain sequencing project: providing services to taxonomists for standard genome sequencing and annotation.</title>
        <authorList>
            <consortium name="The Broad Institute Genomics Platform"/>
            <consortium name="The Broad Institute Genome Sequencing Center for Infectious Disease"/>
            <person name="Wu L."/>
            <person name="Ma J."/>
        </authorList>
    </citation>
    <scope>NUCLEOTIDE SEQUENCE [LARGE SCALE GENOMIC DNA]</scope>
    <source>
        <strain evidence="2">DT43</strain>
    </source>
</reference>
<proteinExistence type="predicted"/>
<dbReference type="Gene3D" id="3.60.15.10">
    <property type="entry name" value="Ribonuclease Z/Hydroxyacylglutathione hydrolase-like"/>
    <property type="match status" value="1"/>
</dbReference>
<name>A0ABW0UBD3_9STRE</name>
<dbReference type="RefSeq" id="WP_156806527.1">
    <property type="nucleotide sequence ID" value="NZ_JBHSOJ010000015.1"/>
</dbReference>